<dbReference type="Gene3D" id="1.20.120.30">
    <property type="entry name" value="Aspartate receptor, ligand-binding domain"/>
    <property type="match status" value="1"/>
</dbReference>
<dbReference type="Proteomes" id="UP000593910">
    <property type="component" value="Chromosome"/>
</dbReference>
<dbReference type="RefSeq" id="WP_193113012.1">
    <property type="nucleotide sequence ID" value="NZ_CP041165.1"/>
</dbReference>
<dbReference type="KEGG" id="smax:FJR03_08065"/>
<gene>
    <name evidence="2" type="ORF">FJR03_08065</name>
</gene>
<dbReference type="AlphaFoldDB" id="A0A7M1AW63"/>
<reference evidence="2 3" key="1">
    <citation type="submission" date="2019-06" db="EMBL/GenBank/DDBJ databases">
        <title>Sulfurimonas gotlandica sp. nov., a chemoautotrophic and psychrotolerant epsilonproteobacterium isolated from a pelagic redoxcline, and an emended description of the genus Sulfurimonas.</title>
        <authorList>
            <person name="Wang S."/>
            <person name="Jiang L."/>
            <person name="Shao Z."/>
        </authorList>
    </citation>
    <scope>NUCLEOTIDE SEQUENCE [LARGE SCALE GENOMIC DNA]</scope>
    <source>
        <strain evidence="2 3">B2</strain>
    </source>
</reference>
<proteinExistence type="predicted"/>
<sequence>MYNAENLNKGFSVNTKEKNMCRLYKARTAHLKWVNSVKLLVSGVSVDKKHLTPLAQDSELGQWFYNEAKQFAQFNSKNVLEEMEELLDEMYNIYAKIYSIYFAKEQGKLKAFLGFKSTASKYEVELASRCYEDLIELSDQFKNKFGVLERQLLALGDPKHEMVRVFEQEEEERLKQSALEEEGDDYYHGPRSH</sequence>
<protein>
    <recommendedName>
        <fullName evidence="4">Chemoreceptor zinc-binding domain-containing protein</fullName>
    </recommendedName>
</protein>
<evidence type="ECO:0000313" key="3">
    <source>
        <dbReference type="Proteomes" id="UP000593910"/>
    </source>
</evidence>
<evidence type="ECO:0008006" key="4">
    <source>
        <dbReference type="Google" id="ProtNLM"/>
    </source>
</evidence>
<dbReference type="EMBL" id="CP041165">
    <property type="protein sequence ID" value="QOP41693.1"/>
    <property type="molecule type" value="Genomic_DNA"/>
</dbReference>
<evidence type="ECO:0000256" key="1">
    <source>
        <dbReference type="SAM" id="MobiDB-lite"/>
    </source>
</evidence>
<keyword evidence="3" id="KW-1185">Reference proteome</keyword>
<name>A0A7M1AW63_9BACT</name>
<feature type="region of interest" description="Disordered" evidence="1">
    <location>
        <begin position="172"/>
        <end position="193"/>
    </location>
</feature>
<accession>A0A7M1AW63</accession>
<organism evidence="2 3">
    <name type="scientific">Sulfurimonas marina</name>
    <dbReference type="NCBI Taxonomy" id="2590551"/>
    <lineage>
        <taxon>Bacteria</taxon>
        <taxon>Pseudomonadati</taxon>
        <taxon>Campylobacterota</taxon>
        <taxon>Epsilonproteobacteria</taxon>
        <taxon>Campylobacterales</taxon>
        <taxon>Sulfurimonadaceae</taxon>
        <taxon>Sulfurimonas</taxon>
    </lineage>
</organism>
<evidence type="ECO:0000313" key="2">
    <source>
        <dbReference type="EMBL" id="QOP41693.1"/>
    </source>
</evidence>